<reference evidence="10" key="1">
    <citation type="submission" date="2018-03" db="EMBL/GenBank/DDBJ databases">
        <authorList>
            <person name="Zecchin S."/>
        </authorList>
    </citation>
    <scope>NUCLEOTIDE SEQUENCE [LARGE SCALE GENOMIC DNA]</scope>
</reference>
<dbReference type="EC" id="6.1.1.14" evidence="8"/>
<dbReference type="GO" id="GO:0005524">
    <property type="term" value="F:ATP binding"/>
    <property type="evidence" value="ECO:0007669"/>
    <property type="project" value="UniProtKB-UniRule"/>
</dbReference>
<comment type="subunit">
    <text evidence="8">Tetramer of two alpha and two beta subunits.</text>
</comment>
<evidence type="ECO:0000256" key="3">
    <source>
        <dbReference type="ARBA" id="ARBA00022741"/>
    </source>
</evidence>
<dbReference type="Pfam" id="PF02092">
    <property type="entry name" value="tRNA_synt_2f"/>
    <property type="match status" value="1"/>
</dbReference>
<evidence type="ECO:0000256" key="4">
    <source>
        <dbReference type="ARBA" id="ARBA00022840"/>
    </source>
</evidence>
<dbReference type="GO" id="GO:0006426">
    <property type="term" value="P:glycyl-tRNA aminoacylation"/>
    <property type="evidence" value="ECO:0007669"/>
    <property type="project" value="UniProtKB-UniRule"/>
</dbReference>
<comment type="catalytic activity">
    <reaction evidence="7 8">
        <text>tRNA(Gly) + glycine + ATP = glycyl-tRNA(Gly) + AMP + diphosphate</text>
        <dbReference type="Rhea" id="RHEA:16013"/>
        <dbReference type="Rhea" id="RHEA-COMP:9664"/>
        <dbReference type="Rhea" id="RHEA-COMP:9683"/>
        <dbReference type="ChEBI" id="CHEBI:30616"/>
        <dbReference type="ChEBI" id="CHEBI:33019"/>
        <dbReference type="ChEBI" id="CHEBI:57305"/>
        <dbReference type="ChEBI" id="CHEBI:78442"/>
        <dbReference type="ChEBI" id="CHEBI:78522"/>
        <dbReference type="ChEBI" id="CHEBI:456215"/>
        <dbReference type="EC" id="6.1.1.14"/>
    </reaction>
</comment>
<comment type="subcellular location">
    <subcellularLocation>
        <location evidence="8">Cytoplasm</location>
    </subcellularLocation>
</comment>
<gene>
    <name evidence="8 9" type="primary">glyS</name>
    <name evidence="9" type="ORF">NBG4_20019</name>
</gene>
<protein>
    <recommendedName>
        <fullName evidence="8">Glycine--tRNA ligase beta subunit</fullName>
        <ecNumber evidence="8">6.1.1.14</ecNumber>
    </recommendedName>
    <alternativeName>
        <fullName evidence="8">Glycyl-tRNA synthetase beta subunit</fullName>
        <shortName evidence="8">GlyRS</shortName>
    </alternativeName>
</protein>
<keyword evidence="2 8" id="KW-0436">Ligase</keyword>
<accession>A0A2U3QFM0</accession>
<dbReference type="PANTHER" id="PTHR30075:SF2">
    <property type="entry name" value="GLYCINE--TRNA LIGASE, CHLOROPLASTIC_MITOCHONDRIAL 2"/>
    <property type="match status" value="1"/>
</dbReference>
<dbReference type="GO" id="GO:0004820">
    <property type="term" value="F:glycine-tRNA ligase activity"/>
    <property type="evidence" value="ECO:0007669"/>
    <property type="project" value="UniProtKB-UniRule"/>
</dbReference>
<comment type="similarity">
    <text evidence="1 8">Belongs to the class-II aminoacyl-tRNA synthetase family.</text>
</comment>
<dbReference type="InterPro" id="IPR015944">
    <property type="entry name" value="Gly-tRNA-synth_bsu"/>
</dbReference>
<dbReference type="Proteomes" id="UP000245125">
    <property type="component" value="Unassembled WGS sequence"/>
</dbReference>
<dbReference type="GO" id="GO:0005829">
    <property type="term" value="C:cytosol"/>
    <property type="evidence" value="ECO:0007669"/>
    <property type="project" value="TreeGrafter"/>
</dbReference>
<evidence type="ECO:0000313" key="10">
    <source>
        <dbReference type="Proteomes" id="UP000245125"/>
    </source>
</evidence>
<dbReference type="OrthoDB" id="9775440at2"/>
<dbReference type="NCBIfam" id="TIGR00211">
    <property type="entry name" value="glyS"/>
    <property type="match status" value="1"/>
</dbReference>
<keyword evidence="5 8" id="KW-0648">Protein biosynthesis</keyword>
<organism evidence="9 10">
    <name type="scientific">Candidatus Sulfobium mesophilum</name>
    <dbReference type="NCBI Taxonomy" id="2016548"/>
    <lineage>
        <taxon>Bacteria</taxon>
        <taxon>Pseudomonadati</taxon>
        <taxon>Nitrospirota</taxon>
        <taxon>Nitrospiria</taxon>
        <taxon>Nitrospirales</taxon>
        <taxon>Nitrospiraceae</taxon>
        <taxon>Candidatus Sulfobium</taxon>
    </lineage>
</organism>
<sequence length="699" mass="78440">MNSDSAETRVKTTSEGHPLLFEIGTEEIPARFLPAAIADLKNIATTILDEYRIGYRDARSYGTPRRLVLIINEVAPMQSDVMKQVFGPSKKVAFDDEGNATKAVTGFAASLGLRVSDLVVKTKGKGEYMAAVISEKGMETKAVLPEVLRKIVLSLRFPKSMRWGKGNLLFVRPIHWLVTLYGSDTIALDIDGIRGGNMTRGHRFLSPASFQIKDISSFVNLLENNFVLLDQQERQEKIRTDISALAVQSGGQPVLDEELLGLVNYLVEYPVPVLCSFEPDYLKLPKELLVTVMKDHQKYFGIQDDKGNLLNQFIVIGNTLAENGDTVRTGAERVIKARFDDARFYYYEDMKKPLIERVDDLRKVTFHDELGSLQEKTERIVSMASFLAEKLLPDLKDKVVRAARLSKTDLITGVVREFPELQGVMGKYYAAYDKEKEGIAESLEEQYLPKSFGGRMPESDIGALLSLSDKIDNIASFFSIGLMPTGSEDPFALRRQAIGIVTILTDRDYSVTLKEIFEKALQNVPVKAVGDISTELLDFMIQRVEFIMSSKGYVQDVVKSVVPLISPCPLKTAVARIVALQSFKHVEIFPSFLLAIKRVNNIIPKTGLPALREDLLMQEEEKNLCSTFVMLREKIAPLLGQENFLDGLMMLSEITPAINNFFDRILVMDKRDDIKSNRLTLLKEIWTMASLFADFSKLS</sequence>
<dbReference type="AlphaFoldDB" id="A0A2U3QFM0"/>
<evidence type="ECO:0000256" key="2">
    <source>
        <dbReference type="ARBA" id="ARBA00022598"/>
    </source>
</evidence>
<name>A0A2U3QFM0_9BACT</name>
<dbReference type="HAMAP" id="MF_00255">
    <property type="entry name" value="Gly_tRNA_synth_beta"/>
    <property type="match status" value="1"/>
</dbReference>
<dbReference type="EMBL" id="OUUY01000064">
    <property type="protein sequence ID" value="SPQ00213.1"/>
    <property type="molecule type" value="Genomic_DNA"/>
</dbReference>
<proteinExistence type="inferred from homology"/>
<keyword evidence="8" id="KW-0963">Cytoplasm</keyword>
<keyword evidence="10" id="KW-1185">Reference proteome</keyword>
<evidence type="ECO:0000256" key="6">
    <source>
        <dbReference type="ARBA" id="ARBA00023146"/>
    </source>
</evidence>
<keyword evidence="6 8" id="KW-0030">Aminoacyl-tRNA synthetase</keyword>
<dbReference type="InterPro" id="IPR006194">
    <property type="entry name" value="Gly-tRNA-synth_heterodimer"/>
</dbReference>
<evidence type="ECO:0000313" key="9">
    <source>
        <dbReference type="EMBL" id="SPQ00213.1"/>
    </source>
</evidence>
<evidence type="ECO:0000256" key="1">
    <source>
        <dbReference type="ARBA" id="ARBA00008226"/>
    </source>
</evidence>
<dbReference type="PROSITE" id="PS50861">
    <property type="entry name" value="AA_TRNA_LIGASE_II_GLYAB"/>
    <property type="match status" value="1"/>
</dbReference>
<evidence type="ECO:0000256" key="8">
    <source>
        <dbReference type="HAMAP-Rule" id="MF_00255"/>
    </source>
</evidence>
<evidence type="ECO:0000256" key="5">
    <source>
        <dbReference type="ARBA" id="ARBA00022917"/>
    </source>
</evidence>
<keyword evidence="4 8" id="KW-0067">ATP-binding</keyword>
<evidence type="ECO:0000256" key="7">
    <source>
        <dbReference type="ARBA" id="ARBA00047937"/>
    </source>
</evidence>
<dbReference type="PANTHER" id="PTHR30075">
    <property type="entry name" value="GLYCYL-TRNA SYNTHETASE"/>
    <property type="match status" value="1"/>
</dbReference>
<keyword evidence="3 8" id="KW-0547">Nucleotide-binding</keyword>
<dbReference type="PRINTS" id="PR01045">
    <property type="entry name" value="TRNASYNTHGB"/>
</dbReference>
<dbReference type="SUPFAM" id="SSF109604">
    <property type="entry name" value="HD-domain/PDEase-like"/>
    <property type="match status" value="1"/>
</dbReference>